<dbReference type="InterPro" id="IPR036020">
    <property type="entry name" value="WW_dom_sf"/>
</dbReference>
<feature type="domain" description="WW" evidence="3">
    <location>
        <begin position="61"/>
        <end position="95"/>
    </location>
</feature>
<dbReference type="PANTHER" id="PTHR14791:SF39">
    <property type="entry name" value="OS12G0233100 PROTEIN"/>
    <property type="match status" value="1"/>
</dbReference>
<evidence type="ECO:0000313" key="4">
    <source>
        <dbReference type="EnsemblPlants" id="Kaladp0044s0015.1.v1.1"/>
    </source>
</evidence>
<evidence type="ECO:0000256" key="2">
    <source>
        <dbReference type="ARBA" id="ARBA00022490"/>
    </source>
</evidence>
<dbReference type="EnsemblPlants" id="Kaladp0044s0015.1.v1.1">
    <property type="protein sequence ID" value="Kaladp0044s0015.1.v1.1"/>
    <property type="gene ID" value="Kaladp0044s0015.v1.1"/>
</dbReference>
<sequence length="233" mass="26033">MELPELCLAPTSCRLTLECSSSSAESSDTSSSRKRKALSDGFVENKSFLAHRSIDLQHSNERLPLDWEQCLDLESGKMYFLNRKTLKRSWERPTGQDQHHEPRQRLDLELNISSPIAAPKPKPASVMTKSSYLKKSPEVVGVAQTLLHVDRKVDDHQSPLLAYNKFSKTKETTSNNNMVAMACMNCHLLVIVSKSSPTCPNCKYVHSVPAAQQISPAPRKPTLKPLDTLSLFS</sequence>
<keyword evidence="5" id="KW-1185">Reference proteome</keyword>
<dbReference type="InterPro" id="IPR051105">
    <property type="entry name" value="WWC/KIBRA_Hippo_Reg"/>
</dbReference>
<dbReference type="AlphaFoldDB" id="A0A7N0TT35"/>
<dbReference type="Proteomes" id="UP000594263">
    <property type="component" value="Unplaced"/>
</dbReference>
<dbReference type="Pfam" id="PF00397">
    <property type="entry name" value="WW"/>
    <property type="match status" value="1"/>
</dbReference>
<dbReference type="CDD" id="cd00201">
    <property type="entry name" value="WW"/>
    <property type="match status" value="1"/>
</dbReference>
<evidence type="ECO:0000313" key="5">
    <source>
        <dbReference type="Proteomes" id="UP000594263"/>
    </source>
</evidence>
<dbReference type="Gene3D" id="2.20.70.10">
    <property type="match status" value="1"/>
</dbReference>
<dbReference type="InterPro" id="IPR001202">
    <property type="entry name" value="WW_dom"/>
</dbReference>
<dbReference type="SMART" id="SM00456">
    <property type="entry name" value="WW"/>
    <property type="match status" value="1"/>
</dbReference>
<reference evidence="4" key="1">
    <citation type="submission" date="2021-01" db="UniProtKB">
        <authorList>
            <consortium name="EnsemblPlants"/>
        </authorList>
    </citation>
    <scope>IDENTIFICATION</scope>
</reference>
<accession>A0A7N0TT35</accession>
<comment type="subcellular location">
    <subcellularLocation>
        <location evidence="1">Cytoplasm</location>
    </subcellularLocation>
</comment>
<evidence type="ECO:0000256" key="1">
    <source>
        <dbReference type="ARBA" id="ARBA00004496"/>
    </source>
</evidence>
<dbReference type="SUPFAM" id="SSF51045">
    <property type="entry name" value="WW domain"/>
    <property type="match status" value="1"/>
</dbReference>
<organism evidence="4 5">
    <name type="scientific">Kalanchoe fedtschenkoi</name>
    <name type="common">Lavender scallops</name>
    <name type="synonym">South American air plant</name>
    <dbReference type="NCBI Taxonomy" id="63787"/>
    <lineage>
        <taxon>Eukaryota</taxon>
        <taxon>Viridiplantae</taxon>
        <taxon>Streptophyta</taxon>
        <taxon>Embryophyta</taxon>
        <taxon>Tracheophyta</taxon>
        <taxon>Spermatophyta</taxon>
        <taxon>Magnoliopsida</taxon>
        <taxon>eudicotyledons</taxon>
        <taxon>Gunneridae</taxon>
        <taxon>Pentapetalae</taxon>
        <taxon>Saxifragales</taxon>
        <taxon>Crassulaceae</taxon>
        <taxon>Kalanchoe</taxon>
    </lineage>
</organism>
<dbReference type="OMA" id="MNCSSSE"/>
<name>A0A7N0TT35_KALFE</name>
<proteinExistence type="predicted"/>
<protein>
    <recommendedName>
        <fullName evidence="3">WW domain-containing protein</fullName>
    </recommendedName>
</protein>
<dbReference type="GO" id="GO:0005737">
    <property type="term" value="C:cytoplasm"/>
    <property type="evidence" value="ECO:0007669"/>
    <property type="project" value="UniProtKB-SubCell"/>
</dbReference>
<keyword evidence="2" id="KW-0963">Cytoplasm</keyword>
<evidence type="ECO:0000259" key="3">
    <source>
        <dbReference type="PROSITE" id="PS50020"/>
    </source>
</evidence>
<dbReference type="PROSITE" id="PS50020">
    <property type="entry name" value="WW_DOMAIN_2"/>
    <property type="match status" value="1"/>
</dbReference>
<dbReference type="PANTHER" id="PTHR14791">
    <property type="entry name" value="BOMB/KIRA PROTEINS"/>
    <property type="match status" value="1"/>
</dbReference>
<dbReference type="Gramene" id="Kaladp0044s0015.1.v1.1">
    <property type="protein sequence ID" value="Kaladp0044s0015.1.v1.1"/>
    <property type="gene ID" value="Kaladp0044s0015.v1.1"/>
</dbReference>